<evidence type="ECO:0000313" key="2">
    <source>
        <dbReference type="EMBL" id="PNF32960.1"/>
    </source>
</evidence>
<dbReference type="InParanoid" id="A0A2J7QWK0"/>
<dbReference type="AlphaFoldDB" id="A0A2J7QWK0"/>
<reference evidence="2 3" key="1">
    <citation type="submission" date="2017-12" db="EMBL/GenBank/DDBJ databases">
        <title>Hemimetabolous genomes reveal molecular basis of termite eusociality.</title>
        <authorList>
            <person name="Harrison M.C."/>
            <person name="Jongepier E."/>
            <person name="Robertson H.M."/>
            <person name="Arning N."/>
            <person name="Bitard-Feildel T."/>
            <person name="Chao H."/>
            <person name="Childers C.P."/>
            <person name="Dinh H."/>
            <person name="Doddapaneni H."/>
            <person name="Dugan S."/>
            <person name="Gowin J."/>
            <person name="Greiner C."/>
            <person name="Han Y."/>
            <person name="Hu H."/>
            <person name="Hughes D.S.T."/>
            <person name="Huylmans A.-K."/>
            <person name="Kemena C."/>
            <person name="Kremer L.P.M."/>
            <person name="Lee S.L."/>
            <person name="Lopez-Ezquerra A."/>
            <person name="Mallet L."/>
            <person name="Monroy-Kuhn J.M."/>
            <person name="Moser A."/>
            <person name="Murali S.C."/>
            <person name="Muzny D.M."/>
            <person name="Otani S."/>
            <person name="Piulachs M.-D."/>
            <person name="Poelchau M."/>
            <person name="Qu J."/>
            <person name="Schaub F."/>
            <person name="Wada-Katsumata A."/>
            <person name="Worley K.C."/>
            <person name="Xie Q."/>
            <person name="Ylla G."/>
            <person name="Poulsen M."/>
            <person name="Gibbs R.A."/>
            <person name="Schal C."/>
            <person name="Richards S."/>
            <person name="Belles X."/>
            <person name="Korb J."/>
            <person name="Bornberg-Bauer E."/>
        </authorList>
    </citation>
    <scope>NUCLEOTIDE SEQUENCE [LARGE SCALE GENOMIC DNA]</scope>
    <source>
        <tissue evidence="2">Whole body</tissue>
    </source>
</reference>
<feature type="chain" id="PRO_5014357511" evidence="1">
    <location>
        <begin position="16"/>
        <end position="49"/>
    </location>
</feature>
<feature type="signal peptide" evidence="1">
    <location>
        <begin position="1"/>
        <end position="15"/>
    </location>
</feature>
<dbReference type="Proteomes" id="UP000235965">
    <property type="component" value="Unassembled WGS sequence"/>
</dbReference>
<proteinExistence type="predicted"/>
<keyword evidence="3" id="KW-1185">Reference proteome</keyword>
<accession>A0A2J7QWK0</accession>
<name>A0A2J7QWK0_9NEOP</name>
<dbReference type="EMBL" id="NEVH01009629">
    <property type="protein sequence ID" value="PNF32960.1"/>
    <property type="molecule type" value="Genomic_DNA"/>
</dbReference>
<keyword evidence="1" id="KW-0732">Signal</keyword>
<comment type="caution">
    <text evidence="2">The sequence shown here is derived from an EMBL/GenBank/DDBJ whole genome shotgun (WGS) entry which is preliminary data.</text>
</comment>
<protein>
    <submittedName>
        <fullName evidence="2">Uncharacterized protein</fullName>
    </submittedName>
</protein>
<evidence type="ECO:0000256" key="1">
    <source>
        <dbReference type="SAM" id="SignalP"/>
    </source>
</evidence>
<gene>
    <name evidence="2" type="ORF">B7P43_G18431</name>
</gene>
<evidence type="ECO:0000313" key="3">
    <source>
        <dbReference type="Proteomes" id="UP000235965"/>
    </source>
</evidence>
<organism evidence="2 3">
    <name type="scientific">Cryptotermes secundus</name>
    <dbReference type="NCBI Taxonomy" id="105785"/>
    <lineage>
        <taxon>Eukaryota</taxon>
        <taxon>Metazoa</taxon>
        <taxon>Ecdysozoa</taxon>
        <taxon>Arthropoda</taxon>
        <taxon>Hexapoda</taxon>
        <taxon>Insecta</taxon>
        <taxon>Pterygota</taxon>
        <taxon>Neoptera</taxon>
        <taxon>Polyneoptera</taxon>
        <taxon>Dictyoptera</taxon>
        <taxon>Blattodea</taxon>
        <taxon>Blattoidea</taxon>
        <taxon>Termitoidae</taxon>
        <taxon>Kalotermitidae</taxon>
        <taxon>Cryptotermitinae</taxon>
        <taxon>Cryptotermes</taxon>
    </lineage>
</organism>
<sequence>MVFWLMTWLPKFSAGLLKPGAVCPLVTIYQATQCHNLGEQNKIFTIVKD</sequence>